<dbReference type="InterPro" id="IPR016024">
    <property type="entry name" value="ARM-type_fold"/>
</dbReference>
<sequence length="1759" mass="198729">METSPPPLDRHVAALVRSLEAVPPEAVPSIVDCVLASSSLSPDTLFSFLLNYFPISTEDMGSYNVASYSTALCHLINDTNSPSCSLTLLIQRVFIPVLKQLDSNESELLNQVIVLLCSASLKFNLLEVLEENLIPVCLRSIYVDIGLITQNNDSVMYQWSTKNSMKQVYLQPVIAIHVLVSVAASSLQKSGGRLTSKIVPTLAWELSTLILEMLRQLPNYLATAIRVLFPVVLCLVNEVSGALVCVRGKEYKLSWFSFLRDAWECCAALFSLGNLERLHAYSILTLSLSFISKYATNGGNPEEFVVVDQKEFWQEIHKGLVDRDSLVRKKALYLLKASLNHYFSSTTTFSSQLSNNIDFHSGTNSSPACMLPSDTGTGSRGHVTLTKRERYANEEAESMGVGEACNVNNSCTTSQDRWRVFILLYEMLEEYGTHLVEAAWTHQVGVLIESTWQKSQYKQSTHPCYQDDIIHMRDPGVFYWMTVLWERGFCHENPQVRCLIMESFLQMAWEKHDAHKVPTDFVFGPLLRGLNDVVHHKEFGIGGAYNSKTIKGATKFFSEFSSQLTLSDRLFFVWSLASAARHDNFGRAGLMALSFCIASASCHFSKQKPEYSTCMLFKDKFATPVDLLDALGIVIERSKQHFNPNYRLQVCEKVLDATSSLITATEIQLDLLLHFLSTIPREFTDISGSLRGIVQKWLGNCSSNINNSPLIKELTEFPMKFLKHGSSEEGSHLFDDEDVLAWEYEAQRWARMFFLVALEEQQLENIFVFFRSHESSLHDLDCNSKWRPIKFLILMISFVEELQRGCKKIQKSDFSHDLLPSCHGKLMDMLVFILENLVAFAGTASSILWSEDDMEKGSDLPSSIKGKLGGPSLRRLTLSLTPSVLQAIFAMKAISCVLSWCRQFKQDYRLENSSIFLWDFCWRVIRSPTRNTETGAELQLAAFESLSLVLKSLSACFSSLIHTLTNQRAGQLNGMFEEHSLDLFMVGFLESINCLLANGALSRSRRAVLMNWKWLCMESLLSIPYNAAGEEPSSRSQALSDSTLRSIFLDIVESLEHTGESSVLSILKCVRLVLGIAKKHHEAPSSWLDSEMVMQLVKSSWILHESCNKRRVAPIAALLSAVIHRDIFSDLEMHESSRGEKGPLKWFIEKLLDEGARSPRTIRLAALHLTGLWLLYPETTKYYIRELKLLSLYGSVAFDEDFEGELAENQDAKAEVSMLAQSPDCEFTEAFINTELYARVSVAILFYRFANFSKVIEAITKDCSAALYCGKLFLLELLDSAVNDKDISKELYKKYSSVHRRKVRAWQMICILSHFVDDDIVEEVTSKLHLCLYRTNLPAVRQYLEIFAIQIYFKFPDLVEQQLLPIFQDYAMRTQALSSYVFIAANVILHSKELALQIKHLKGLLPSIIPLLTSHHHSLRAFTQLLVHRVLTKLWPFLGLDNLETKSFERKCFEDLKVYLAENPDCARLRASMESFFDNFDPVISSLPAGVFGSHHEGADFECVPVSLMDQVVDFLNEVRDDLRHSVAKDMATIKSGSFSLLDSSVDNHVKDITIDFQKKITLGMEKSDSDLPPLLLEMEKEDQLFNSALQSRSEALERIKQSQQNLILVASLVDRIPNLAGLARTCEVFKASGLTVADTSILRDKQFQLISVTAEKWLPILEVPVSSVKTFLEKKRREGYSLIGLEQTANSTPLDRFSFPNKTALVLGREKEGIPVDIIHMLDACVEIPQFGIIRSLNVHVSGAIAVWEYTRQQRSLQ</sequence>
<dbReference type="InterPro" id="IPR029026">
    <property type="entry name" value="tRNA_m1G_MTases_N"/>
</dbReference>
<dbReference type="SUPFAM" id="SSF48371">
    <property type="entry name" value="ARM repeat"/>
    <property type="match status" value="1"/>
</dbReference>
<dbReference type="PANTHER" id="PTHR12029">
    <property type="entry name" value="RNA METHYLTRANSFERASE"/>
    <property type="match status" value="1"/>
</dbReference>
<evidence type="ECO:0000256" key="6">
    <source>
        <dbReference type="ARBA" id="ARBA00093266"/>
    </source>
</evidence>
<dbReference type="InterPro" id="IPR029028">
    <property type="entry name" value="Alpha/beta_knot_MTases"/>
</dbReference>
<dbReference type="PANTHER" id="PTHR12029:SF11">
    <property type="entry name" value="METHYLTRANSFERASE TARBP1-RELATED"/>
    <property type="match status" value="1"/>
</dbReference>
<accession>A0A833RAZ9</accession>
<comment type="function">
    <text evidence="7">S-adenosyl-L-methionine-dependent 2'-O-ribose methyltransferase that catalyzes the formation of 2'-O-methylguanosine at position 18 (Gm18) in a subset of tRNA. Selectively mediates Gm18 methylation of tRNAGln-TTG/CTG and tRNASer-TGA/GCT. Gm18 modification can enhance the stability of modified tRNAs.</text>
</comment>
<dbReference type="Gene3D" id="3.40.1280.10">
    <property type="match status" value="1"/>
</dbReference>
<keyword evidence="4" id="KW-0694">RNA-binding</keyword>
<dbReference type="InterPro" id="IPR044748">
    <property type="entry name" value="Trm3/TARBP1_C"/>
</dbReference>
<evidence type="ECO:0000256" key="2">
    <source>
        <dbReference type="ARBA" id="ARBA00022679"/>
    </source>
</evidence>
<dbReference type="CDD" id="cd18091">
    <property type="entry name" value="SpoU-like_TRM3-like"/>
    <property type="match status" value="1"/>
</dbReference>
<keyword evidence="2 12" id="KW-0808">Transferase</keyword>
<evidence type="ECO:0000256" key="1">
    <source>
        <dbReference type="ARBA" id="ARBA00022603"/>
    </source>
</evidence>
<keyword evidence="3" id="KW-0949">S-adenosyl-L-methionine</keyword>
<feature type="domain" description="tRNA/rRNA methyltransferase SpoU type" evidence="11">
    <location>
        <begin position="1607"/>
        <end position="1748"/>
    </location>
</feature>
<name>A0A833RAZ9_9POAL</name>
<dbReference type="GO" id="GO:0141100">
    <property type="term" value="F:tRNA (guanine(18)-2'-O)-methyltransferase activity"/>
    <property type="evidence" value="ECO:0007669"/>
    <property type="project" value="UniProtKB-EC"/>
</dbReference>
<reference evidence="12" key="1">
    <citation type="submission" date="2020-01" db="EMBL/GenBank/DDBJ databases">
        <title>Genome sequence of Kobresia littledalei, the first chromosome-level genome in the family Cyperaceae.</title>
        <authorList>
            <person name="Qu G."/>
        </authorList>
    </citation>
    <scope>NUCLEOTIDE SEQUENCE</scope>
    <source>
        <strain evidence="12">C.B.Clarke</strain>
        <tissue evidence="12">Leaf</tissue>
    </source>
</reference>
<evidence type="ECO:0000256" key="9">
    <source>
        <dbReference type="ARBA" id="ARBA00093636"/>
    </source>
</evidence>
<dbReference type="InterPro" id="IPR045330">
    <property type="entry name" value="TRM3/TARBP1"/>
</dbReference>
<keyword evidence="1 12" id="KW-0489">Methyltransferase</keyword>
<evidence type="ECO:0000256" key="4">
    <source>
        <dbReference type="ARBA" id="ARBA00022884"/>
    </source>
</evidence>
<dbReference type="SUPFAM" id="SSF75217">
    <property type="entry name" value="alpha/beta knot"/>
    <property type="match status" value="1"/>
</dbReference>
<comment type="catalytic activity">
    <reaction evidence="6">
        <text>guanosine(18) in tRNA + S-adenosyl-L-methionine = 2'-O-methylguanosine(18) in tRNA + S-adenosyl-L-homocysteine + H(+)</text>
        <dbReference type="Rhea" id="RHEA:20077"/>
        <dbReference type="Rhea" id="RHEA-COMP:10190"/>
        <dbReference type="Rhea" id="RHEA-COMP:10192"/>
        <dbReference type="ChEBI" id="CHEBI:15378"/>
        <dbReference type="ChEBI" id="CHEBI:57856"/>
        <dbReference type="ChEBI" id="CHEBI:59789"/>
        <dbReference type="ChEBI" id="CHEBI:74269"/>
        <dbReference type="ChEBI" id="CHEBI:74445"/>
        <dbReference type="EC" id="2.1.1.34"/>
    </reaction>
    <physiologicalReaction direction="left-to-right" evidence="6">
        <dbReference type="Rhea" id="RHEA:20078"/>
    </physiologicalReaction>
</comment>
<dbReference type="GO" id="GO:0003723">
    <property type="term" value="F:RNA binding"/>
    <property type="evidence" value="ECO:0007669"/>
    <property type="project" value="UniProtKB-KW"/>
</dbReference>
<organism evidence="12 13">
    <name type="scientific">Carex littledalei</name>
    <dbReference type="NCBI Taxonomy" id="544730"/>
    <lineage>
        <taxon>Eukaryota</taxon>
        <taxon>Viridiplantae</taxon>
        <taxon>Streptophyta</taxon>
        <taxon>Embryophyta</taxon>
        <taxon>Tracheophyta</taxon>
        <taxon>Spermatophyta</taxon>
        <taxon>Magnoliopsida</taxon>
        <taxon>Liliopsida</taxon>
        <taxon>Poales</taxon>
        <taxon>Cyperaceae</taxon>
        <taxon>Cyperoideae</taxon>
        <taxon>Cariceae</taxon>
        <taxon>Carex</taxon>
        <taxon>Carex subgen. Euthyceras</taxon>
    </lineage>
</organism>
<keyword evidence="13" id="KW-1185">Reference proteome</keyword>
<evidence type="ECO:0000259" key="11">
    <source>
        <dbReference type="Pfam" id="PF00588"/>
    </source>
</evidence>
<comment type="caution">
    <text evidence="12">The sequence shown here is derived from an EMBL/GenBank/DDBJ whole genome shotgun (WGS) entry which is preliminary data.</text>
</comment>
<evidence type="ECO:0000313" key="13">
    <source>
        <dbReference type="Proteomes" id="UP000623129"/>
    </source>
</evidence>
<evidence type="ECO:0000313" key="12">
    <source>
        <dbReference type="EMBL" id="KAF3336076.1"/>
    </source>
</evidence>
<dbReference type="OrthoDB" id="241340at2759"/>
<protein>
    <recommendedName>
        <fullName evidence="9">tRNA (guanosine(18)-2'-O)-methyltransferase TARBP1</fullName>
        <ecNumber evidence="8">2.1.1.34</ecNumber>
    </recommendedName>
    <alternativeName>
        <fullName evidence="10">TAR RNA-binding protein 1</fullName>
    </alternativeName>
</protein>
<proteinExistence type="predicted"/>
<dbReference type="EC" id="2.1.1.34" evidence="8"/>
<evidence type="ECO:0000256" key="10">
    <source>
        <dbReference type="ARBA" id="ARBA00093656"/>
    </source>
</evidence>
<dbReference type="FunFam" id="3.40.1280.10:FF:000010">
    <property type="entry name" value="probable methyltransferase TARBP1"/>
    <property type="match status" value="1"/>
</dbReference>
<evidence type="ECO:0000256" key="8">
    <source>
        <dbReference type="ARBA" id="ARBA00093594"/>
    </source>
</evidence>
<evidence type="ECO:0000256" key="7">
    <source>
        <dbReference type="ARBA" id="ARBA00093361"/>
    </source>
</evidence>
<dbReference type="Pfam" id="PF00588">
    <property type="entry name" value="SpoU_methylase"/>
    <property type="match status" value="1"/>
</dbReference>
<dbReference type="EMBL" id="SWLB01000008">
    <property type="protein sequence ID" value="KAF3336076.1"/>
    <property type="molecule type" value="Genomic_DNA"/>
</dbReference>
<dbReference type="InterPro" id="IPR001537">
    <property type="entry name" value="SpoU_MeTrfase"/>
</dbReference>
<keyword evidence="5" id="KW-0007">Acetylation</keyword>
<dbReference type="GO" id="GO:0030488">
    <property type="term" value="P:tRNA methylation"/>
    <property type="evidence" value="ECO:0007669"/>
    <property type="project" value="InterPro"/>
</dbReference>
<dbReference type="Proteomes" id="UP000623129">
    <property type="component" value="Unassembled WGS sequence"/>
</dbReference>
<gene>
    <name evidence="12" type="ORF">FCM35_KLT20583</name>
</gene>
<evidence type="ECO:0000256" key="3">
    <source>
        <dbReference type="ARBA" id="ARBA00022691"/>
    </source>
</evidence>
<evidence type="ECO:0000256" key="5">
    <source>
        <dbReference type="ARBA" id="ARBA00022990"/>
    </source>
</evidence>